<comment type="caution">
    <text evidence="1">The sequence shown here is derived from an EMBL/GenBank/DDBJ whole genome shotgun (WGS) entry which is preliminary data.</text>
</comment>
<dbReference type="AlphaFoldDB" id="A0AB38UWU4"/>
<evidence type="ECO:0000313" key="1">
    <source>
        <dbReference type="EMBL" id="VAZ85208.1"/>
    </source>
</evidence>
<reference evidence="1 2" key="1">
    <citation type="submission" date="2018-09" db="EMBL/GenBank/DDBJ databases">
        <authorList>
            <person name="Tagini F."/>
        </authorList>
    </citation>
    <scope>NUCLEOTIDE SEQUENCE [LARGE SCALE GENOMIC DNA]</scope>
    <source>
        <strain evidence="1 2">MK42</strain>
    </source>
</reference>
<gene>
    <name evidence="1" type="ORF">LAUMK42_04041</name>
</gene>
<dbReference type="EMBL" id="UPHL01000117">
    <property type="protein sequence ID" value="VAZ85208.1"/>
    <property type="molecule type" value="Genomic_DNA"/>
</dbReference>
<sequence length="81" mass="8631">MPPAAITAPSTAFFASGISPFINEFMVLVIETPELVIDTWLLTIEMMLLIGDRCGETVFQSSPTFAKGEALWVGSASCCSA</sequence>
<evidence type="ECO:0000313" key="2">
    <source>
        <dbReference type="Proteomes" id="UP000279331"/>
    </source>
</evidence>
<organism evidence="1 2">
    <name type="scientific">Mycobacterium persicum</name>
    <dbReference type="NCBI Taxonomy" id="1487726"/>
    <lineage>
        <taxon>Bacteria</taxon>
        <taxon>Bacillati</taxon>
        <taxon>Actinomycetota</taxon>
        <taxon>Actinomycetes</taxon>
        <taxon>Mycobacteriales</taxon>
        <taxon>Mycobacteriaceae</taxon>
        <taxon>Mycobacterium</taxon>
    </lineage>
</organism>
<protein>
    <submittedName>
        <fullName evidence="1">Uncharacterized protein</fullName>
    </submittedName>
</protein>
<name>A0AB38UWU4_9MYCO</name>
<proteinExistence type="predicted"/>
<dbReference type="Proteomes" id="UP000279331">
    <property type="component" value="Unassembled WGS sequence"/>
</dbReference>
<accession>A0AB38UWU4</accession>